<dbReference type="InterPro" id="IPR014013">
    <property type="entry name" value="Helic_SF1/SF2_ATP-bd_DinG/Rad3"/>
</dbReference>
<feature type="domain" description="Helicase ATP-binding" evidence="4">
    <location>
        <begin position="1"/>
        <end position="168"/>
    </location>
</feature>
<keyword evidence="3" id="KW-0067">ATP-binding</keyword>
<organism evidence="5 6">
    <name type="scientific">Vreelandella olivaria</name>
    <dbReference type="NCBI Taxonomy" id="390919"/>
    <lineage>
        <taxon>Bacteria</taxon>
        <taxon>Pseudomonadati</taxon>
        <taxon>Pseudomonadota</taxon>
        <taxon>Gammaproteobacteria</taxon>
        <taxon>Oceanospirillales</taxon>
        <taxon>Halomonadaceae</taxon>
        <taxon>Vreelandella</taxon>
    </lineage>
</organism>
<dbReference type="PROSITE" id="PS51193">
    <property type="entry name" value="HELICASE_ATP_BIND_2"/>
    <property type="match status" value="1"/>
</dbReference>
<dbReference type="Proteomes" id="UP000289555">
    <property type="component" value="Chromosome"/>
</dbReference>
<keyword evidence="2" id="KW-0378">Hydrolase</keyword>
<dbReference type="InterPro" id="IPR010614">
    <property type="entry name" value="RAD3-like_helicase_DEAD"/>
</dbReference>
<dbReference type="Pfam" id="PF06733">
    <property type="entry name" value="DEAD_2"/>
    <property type="match status" value="1"/>
</dbReference>
<dbReference type="Gene3D" id="3.40.50.300">
    <property type="entry name" value="P-loop containing nucleotide triphosphate hydrolases"/>
    <property type="match status" value="1"/>
</dbReference>
<dbReference type="EMBL" id="AP019416">
    <property type="protein sequence ID" value="BBI47946.1"/>
    <property type="molecule type" value="Genomic_DNA"/>
</dbReference>
<keyword evidence="6" id="KW-1185">Reference proteome</keyword>
<accession>A0ABM7GC43</accession>
<evidence type="ECO:0000256" key="3">
    <source>
        <dbReference type="ARBA" id="ARBA00022840"/>
    </source>
</evidence>
<gene>
    <name evidence="5" type="ORF">HORIV_03670</name>
</gene>
<dbReference type="InterPro" id="IPR027417">
    <property type="entry name" value="P-loop_NTPase"/>
</dbReference>
<proteinExistence type="predicted"/>
<evidence type="ECO:0000256" key="2">
    <source>
        <dbReference type="ARBA" id="ARBA00022801"/>
    </source>
</evidence>
<evidence type="ECO:0000259" key="4">
    <source>
        <dbReference type="PROSITE" id="PS51193"/>
    </source>
</evidence>
<name>A0ABM7GC43_9GAMM</name>
<evidence type="ECO:0000313" key="6">
    <source>
        <dbReference type="Proteomes" id="UP000289555"/>
    </source>
</evidence>
<evidence type="ECO:0000313" key="5">
    <source>
        <dbReference type="EMBL" id="BBI47946.1"/>
    </source>
</evidence>
<reference evidence="6" key="1">
    <citation type="journal article" date="2019" name="Microbiol. Resour. Announc.">
        <title>Complete Genome Sequence of Halomonas olivaria, a Moderately Halophilic Bacterium Isolated from Olive Processing Effluents, Obtained by Nanopore Sequencing.</title>
        <authorList>
            <person name="Nagata S."/>
            <person name="Ii K.M."/>
            <person name="Tsukimi T."/>
            <person name="Miura M.C."/>
            <person name="Galipon J."/>
            <person name="Arakawa K."/>
        </authorList>
    </citation>
    <scope>NUCLEOTIDE SEQUENCE [LARGE SCALE GENOMIC DNA]</scope>
    <source>
        <strain evidence="6">TYRC17</strain>
    </source>
</reference>
<protein>
    <recommendedName>
        <fullName evidence="4">Helicase ATP-binding domain-containing protein</fullName>
    </recommendedName>
</protein>
<keyword evidence="1" id="KW-0547">Nucleotide-binding</keyword>
<sequence>MLELVARDKACEYPDRACHGESCPLAAGFYDRLPAARQAAVAQQWLDCNALRDVALAHDVCPYYLGQELARWADVIVGDVNHWFDSHALLHGLAQANDWRTGVLVDEAHNLVERARGMYSAELDQQRLSRLRRAAPKALSRPLGAWPASGRPCSKTLAWKTSVNRVDPSIGF</sequence>
<evidence type="ECO:0000256" key="1">
    <source>
        <dbReference type="ARBA" id="ARBA00022741"/>
    </source>
</evidence>